<protein>
    <recommendedName>
        <fullName evidence="1">DUF4283 domain-containing protein</fullName>
    </recommendedName>
</protein>
<evidence type="ECO:0000313" key="2">
    <source>
        <dbReference type="EMBL" id="KAF2289243.1"/>
    </source>
</evidence>
<gene>
    <name evidence="2" type="ORF">GH714_032046</name>
</gene>
<sequence>MVKLLGRQLGYKFLCFRIESLWKPLGWYAIIDLDNGYCLIKFITEEDVQRALFGGPWVVMGHYLTMESWNPSFNPASHLPSKIVAWVGHTNVRYPSQVSGNGDLGNGNKHINQEFRMAMDGGRQPKQWMP</sequence>
<dbReference type="PANTHER" id="PTHR31286:SF99">
    <property type="entry name" value="DUF4283 DOMAIN-CONTAINING PROTEIN"/>
    <property type="match status" value="1"/>
</dbReference>
<keyword evidence="3" id="KW-1185">Reference proteome</keyword>
<dbReference type="InterPro" id="IPR025558">
    <property type="entry name" value="DUF4283"/>
</dbReference>
<dbReference type="Proteomes" id="UP000467840">
    <property type="component" value="Chromosome 8"/>
</dbReference>
<dbReference type="Pfam" id="PF14111">
    <property type="entry name" value="DUF4283"/>
    <property type="match status" value="1"/>
</dbReference>
<dbReference type="PANTHER" id="PTHR31286">
    <property type="entry name" value="GLYCINE-RICH CELL WALL STRUCTURAL PROTEIN 1.8-LIKE"/>
    <property type="match status" value="1"/>
</dbReference>
<evidence type="ECO:0000259" key="1">
    <source>
        <dbReference type="Pfam" id="PF14111"/>
    </source>
</evidence>
<accession>A0A6A6KMK7</accession>
<feature type="domain" description="DUF4283" evidence="1">
    <location>
        <begin position="19"/>
        <end position="76"/>
    </location>
</feature>
<dbReference type="EMBL" id="JAAGAX010000016">
    <property type="protein sequence ID" value="KAF2289243.1"/>
    <property type="molecule type" value="Genomic_DNA"/>
</dbReference>
<comment type="caution">
    <text evidence="2">The sequence shown here is derived from an EMBL/GenBank/DDBJ whole genome shotgun (WGS) entry which is preliminary data.</text>
</comment>
<organism evidence="2 3">
    <name type="scientific">Hevea brasiliensis</name>
    <name type="common">Para rubber tree</name>
    <name type="synonym">Siphonia brasiliensis</name>
    <dbReference type="NCBI Taxonomy" id="3981"/>
    <lineage>
        <taxon>Eukaryota</taxon>
        <taxon>Viridiplantae</taxon>
        <taxon>Streptophyta</taxon>
        <taxon>Embryophyta</taxon>
        <taxon>Tracheophyta</taxon>
        <taxon>Spermatophyta</taxon>
        <taxon>Magnoliopsida</taxon>
        <taxon>eudicotyledons</taxon>
        <taxon>Gunneridae</taxon>
        <taxon>Pentapetalae</taxon>
        <taxon>rosids</taxon>
        <taxon>fabids</taxon>
        <taxon>Malpighiales</taxon>
        <taxon>Euphorbiaceae</taxon>
        <taxon>Crotonoideae</taxon>
        <taxon>Micrandreae</taxon>
        <taxon>Hevea</taxon>
    </lineage>
</organism>
<dbReference type="InterPro" id="IPR040256">
    <property type="entry name" value="At4g02000-like"/>
</dbReference>
<proteinExistence type="predicted"/>
<dbReference type="AlphaFoldDB" id="A0A6A6KMK7"/>
<evidence type="ECO:0000313" key="3">
    <source>
        <dbReference type="Proteomes" id="UP000467840"/>
    </source>
</evidence>
<reference evidence="2 3" key="1">
    <citation type="journal article" date="2020" name="Mol. Plant">
        <title>The Chromosome-Based Rubber Tree Genome Provides New Insights into Spurge Genome Evolution and Rubber Biosynthesis.</title>
        <authorList>
            <person name="Liu J."/>
            <person name="Shi C."/>
            <person name="Shi C.C."/>
            <person name="Li W."/>
            <person name="Zhang Q.J."/>
            <person name="Zhang Y."/>
            <person name="Li K."/>
            <person name="Lu H.F."/>
            <person name="Shi C."/>
            <person name="Zhu S.T."/>
            <person name="Xiao Z.Y."/>
            <person name="Nan H."/>
            <person name="Yue Y."/>
            <person name="Zhu X.G."/>
            <person name="Wu Y."/>
            <person name="Hong X.N."/>
            <person name="Fan G.Y."/>
            <person name="Tong Y."/>
            <person name="Zhang D."/>
            <person name="Mao C.L."/>
            <person name="Liu Y.L."/>
            <person name="Hao S.J."/>
            <person name="Liu W.Q."/>
            <person name="Lv M.Q."/>
            <person name="Zhang H.B."/>
            <person name="Liu Y."/>
            <person name="Hu-Tang G.R."/>
            <person name="Wang J.P."/>
            <person name="Wang J.H."/>
            <person name="Sun Y.H."/>
            <person name="Ni S.B."/>
            <person name="Chen W.B."/>
            <person name="Zhang X.C."/>
            <person name="Jiao Y.N."/>
            <person name="Eichler E.E."/>
            <person name="Li G.H."/>
            <person name="Liu X."/>
            <person name="Gao L.Z."/>
        </authorList>
    </citation>
    <scope>NUCLEOTIDE SEQUENCE [LARGE SCALE GENOMIC DNA]</scope>
    <source>
        <strain evidence="3">cv. GT1</strain>
        <tissue evidence="2">Leaf</tissue>
    </source>
</reference>
<name>A0A6A6KMK7_HEVBR</name>